<dbReference type="RefSeq" id="WP_144197962.1">
    <property type="nucleotide sequence ID" value="NZ_VCIZ01000006.1"/>
</dbReference>
<dbReference type="EMBL" id="VCIZ01000006">
    <property type="protein sequence ID" value="TSP12377.1"/>
    <property type="molecule type" value="Genomic_DNA"/>
</dbReference>
<evidence type="ECO:0000313" key="1">
    <source>
        <dbReference type="EMBL" id="TSP12377.1"/>
    </source>
</evidence>
<evidence type="ECO:0000313" key="2">
    <source>
        <dbReference type="Proteomes" id="UP000318943"/>
    </source>
</evidence>
<name>A0ABY3EN26_9BURK</name>
<evidence type="ECO:0008006" key="3">
    <source>
        <dbReference type="Google" id="ProtNLM"/>
    </source>
</evidence>
<reference evidence="1 2" key="1">
    <citation type="submission" date="2019-05" db="EMBL/GenBank/DDBJ databases">
        <title>Whole genome sequence analysis of Cupriavidus campinensis S14E4C strain.</title>
        <authorList>
            <person name="Abbaszade G."/>
            <person name="Szabo A."/>
            <person name="Toumi M."/>
            <person name="Toth E."/>
        </authorList>
    </citation>
    <scope>NUCLEOTIDE SEQUENCE [LARGE SCALE GENOMIC DNA]</scope>
    <source>
        <strain evidence="1 2">S14E4C</strain>
    </source>
</reference>
<accession>A0ABY3EN26</accession>
<protein>
    <recommendedName>
        <fullName evidence="3">DUF3304 domain-containing protein</fullName>
    </recommendedName>
</protein>
<proteinExistence type="predicted"/>
<gene>
    <name evidence="1" type="ORF">FGG12_12340</name>
</gene>
<keyword evidence="2" id="KW-1185">Reference proteome</keyword>
<dbReference type="Proteomes" id="UP000318943">
    <property type="component" value="Unassembled WGS sequence"/>
</dbReference>
<organism evidence="1 2">
    <name type="scientific">Cupriavidus campinensis</name>
    <dbReference type="NCBI Taxonomy" id="151783"/>
    <lineage>
        <taxon>Bacteria</taxon>
        <taxon>Pseudomonadati</taxon>
        <taxon>Pseudomonadota</taxon>
        <taxon>Betaproteobacteria</taxon>
        <taxon>Burkholderiales</taxon>
        <taxon>Burkholderiaceae</taxon>
        <taxon>Cupriavidus</taxon>
    </lineage>
</organism>
<comment type="caution">
    <text evidence="1">The sequence shown here is derived from an EMBL/GenBank/DDBJ whole genome shotgun (WGS) entry which is preliminary data.</text>
</comment>
<sequence>MTLNFFRSKLFWIAAAVALIPGYCGFEMMTSKYNSDFGNGVVIYADDFVKTGLWVFHCGGSRLISRDPLPVPYSELESTEKFAIWNGYLKKADEQPAKEALAAITSVPDWYKPLRYRFSALDENSVLSSHGFDLIAEHAGRLWAVNVDQSISYYGKSEGFTLHITPYDPETYVDYDKAFQAAIKSCPAPQ</sequence>